<evidence type="ECO:0000256" key="16">
    <source>
        <dbReference type="ARBA" id="ARBA00040883"/>
    </source>
</evidence>
<keyword evidence="12" id="KW-0067">ATP-binding</keyword>
<dbReference type="Proteomes" id="UP001595478">
    <property type="component" value="Unassembled WGS sequence"/>
</dbReference>
<evidence type="ECO:0000256" key="11">
    <source>
        <dbReference type="ARBA" id="ARBA00022777"/>
    </source>
</evidence>
<dbReference type="PANTHER" id="PTHR34265">
    <property type="entry name" value="TYPE III PANTOTHENATE KINASE"/>
    <property type="match status" value="1"/>
</dbReference>
<comment type="caution">
    <text evidence="17">The sequence shown here is derived from an EMBL/GenBank/DDBJ whole genome shotgun (WGS) entry which is preliminary data.</text>
</comment>
<evidence type="ECO:0000256" key="13">
    <source>
        <dbReference type="ARBA" id="ARBA00022958"/>
    </source>
</evidence>
<keyword evidence="8" id="KW-0963">Cytoplasm</keyword>
<dbReference type="RefSeq" id="WP_376921467.1">
    <property type="nucleotide sequence ID" value="NZ_JBHRSW010000049.1"/>
</dbReference>
<accession>A0ABV7FSM9</accession>
<evidence type="ECO:0000256" key="12">
    <source>
        <dbReference type="ARBA" id="ARBA00022840"/>
    </source>
</evidence>
<dbReference type="Gene3D" id="3.30.420.40">
    <property type="match status" value="2"/>
</dbReference>
<dbReference type="NCBIfam" id="TIGR00671">
    <property type="entry name" value="baf"/>
    <property type="match status" value="1"/>
</dbReference>
<evidence type="ECO:0000256" key="4">
    <source>
        <dbReference type="ARBA" id="ARBA00004496"/>
    </source>
</evidence>
<evidence type="ECO:0000313" key="18">
    <source>
        <dbReference type="Proteomes" id="UP001595478"/>
    </source>
</evidence>
<dbReference type="Pfam" id="PF03309">
    <property type="entry name" value="Pan_kinase"/>
    <property type="match status" value="1"/>
</dbReference>
<evidence type="ECO:0000256" key="1">
    <source>
        <dbReference type="ARBA" id="ARBA00001206"/>
    </source>
</evidence>
<comment type="pathway">
    <text evidence="5">Cofactor biosynthesis; coenzyme A biosynthesis; CoA from (R)-pantothenate: step 1/5.</text>
</comment>
<name>A0ABV7FSM9_9ALTE</name>
<comment type="catalytic activity">
    <reaction evidence="1">
        <text>(R)-pantothenate + ATP = (R)-4'-phosphopantothenate + ADP + H(+)</text>
        <dbReference type="Rhea" id="RHEA:16373"/>
        <dbReference type="ChEBI" id="CHEBI:10986"/>
        <dbReference type="ChEBI" id="CHEBI:15378"/>
        <dbReference type="ChEBI" id="CHEBI:29032"/>
        <dbReference type="ChEBI" id="CHEBI:30616"/>
        <dbReference type="ChEBI" id="CHEBI:456216"/>
        <dbReference type="EC" id="2.7.1.33"/>
    </reaction>
</comment>
<dbReference type="PANTHER" id="PTHR34265:SF1">
    <property type="entry name" value="TYPE III PANTOTHENATE KINASE"/>
    <property type="match status" value="1"/>
</dbReference>
<organism evidence="17 18">
    <name type="scientific">Agaribacter flavus</name>
    <dbReference type="NCBI Taxonomy" id="1902781"/>
    <lineage>
        <taxon>Bacteria</taxon>
        <taxon>Pseudomonadati</taxon>
        <taxon>Pseudomonadota</taxon>
        <taxon>Gammaproteobacteria</taxon>
        <taxon>Alteromonadales</taxon>
        <taxon>Alteromonadaceae</taxon>
        <taxon>Agaribacter</taxon>
    </lineage>
</organism>
<dbReference type="InterPro" id="IPR004619">
    <property type="entry name" value="Type_III_PanK"/>
</dbReference>
<evidence type="ECO:0000256" key="2">
    <source>
        <dbReference type="ARBA" id="ARBA00001958"/>
    </source>
</evidence>
<evidence type="ECO:0000256" key="8">
    <source>
        <dbReference type="ARBA" id="ARBA00022490"/>
    </source>
</evidence>
<dbReference type="SUPFAM" id="SSF53067">
    <property type="entry name" value="Actin-like ATPase domain"/>
    <property type="match status" value="2"/>
</dbReference>
<dbReference type="GO" id="GO:0004594">
    <property type="term" value="F:pantothenate kinase activity"/>
    <property type="evidence" value="ECO:0007669"/>
    <property type="project" value="UniProtKB-EC"/>
</dbReference>
<keyword evidence="18" id="KW-1185">Reference proteome</keyword>
<dbReference type="EMBL" id="JBHRSW010000049">
    <property type="protein sequence ID" value="MFC3123349.1"/>
    <property type="molecule type" value="Genomic_DNA"/>
</dbReference>
<comment type="subunit">
    <text evidence="6">Homodimer.</text>
</comment>
<gene>
    <name evidence="17" type="ORF">ACFOHL_17155</name>
</gene>
<evidence type="ECO:0000256" key="6">
    <source>
        <dbReference type="ARBA" id="ARBA00011738"/>
    </source>
</evidence>
<evidence type="ECO:0000256" key="14">
    <source>
        <dbReference type="ARBA" id="ARBA00022993"/>
    </source>
</evidence>
<keyword evidence="11 17" id="KW-0418">Kinase</keyword>
<evidence type="ECO:0000256" key="9">
    <source>
        <dbReference type="ARBA" id="ARBA00022679"/>
    </source>
</evidence>
<keyword evidence="14" id="KW-0173">Coenzyme A biosynthesis</keyword>
<proteinExistence type="inferred from homology"/>
<keyword evidence="9 17" id="KW-0808">Transferase</keyword>
<comment type="subcellular location">
    <subcellularLocation>
        <location evidence="4">Cytoplasm</location>
    </subcellularLocation>
</comment>
<protein>
    <recommendedName>
        <fullName evidence="16">Type III pantothenate kinase</fullName>
        <ecNumber evidence="7">2.7.1.33</ecNumber>
    </recommendedName>
</protein>
<evidence type="ECO:0000256" key="15">
    <source>
        <dbReference type="ARBA" id="ARBA00038036"/>
    </source>
</evidence>
<evidence type="ECO:0000256" key="7">
    <source>
        <dbReference type="ARBA" id="ARBA00012102"/>
    </source>
</evidence>
<evidence type="ECO:0000256" key="5">
    <source>
        <dbReference type="ARBA" id="ARBA00005225"/>
    </source>
</evidence>
<evidence type="ECO:0000313" key="17">
    <source>
        <dbReference type="EMBL" id="MFC3123349.1"/>
    </source>
</evidence>
<dbReference type="EC" id="2.7.1.33" evidence="7"/>
<evidence type="ECO:0000256" key="10">
    <source>
        <dbReference type="ARBA" id="ARBA00022741"/>
    </source>
</evidence>
<dbReference type="InterPro" id="IPR043129">
    <property type="entry name" value="ATPase_NBD"/>
</dbReference>
<keyword evidence="13" id="KW-0630">Potassium</keyword>
<comment type="cofactor">
    <cofactor evidence="3">
        <name>NH4(+)</name>
        <dbReference type="ChEBI" id="CHEBI:28938"/>
    </cofactor>
</comment>
<keyword evidence="10" id="KW-0547">Nucleotide-binding</keyword>
<reference evidence="18" key="1">
    <citation type="journal article" date="2019" name="Int. J. Syst. Evol. Microbiol.">
        <title>The Global Catalogue of Microorganisms (GCM) 10K type strain sequencing project: providing services to taxonomists for standard genome sequencing and annotation.</title>
        <authorList>
            <consortium name="The Broad Institute Genomics Platform"/>
            <consortium name="The Broad Institute Genome Sequencing Center for Infectious Disease"/>
            <person name="Wu L."/>
            <person name="Ma J."/>
        </authorList>
    </citation>
    <scope>NUCLEOTIDE SEQUENCE [LARGE SCALE GENOMIC DNA]</scope>
    <source>
        <strain evidence="18">KCTC 52473</strain>
    </source>
</reference>
<comment type="cofactor">
    <cofactor evidence="2">
        <name>K(+)</name>
        <dbReference type="ChEBI" id="CHEBI:29103"/>
    </cofactor>
</comment>
<comment type="similarity">
    <text evidence="15">Belongs to the type III pantothenate kinase family.</text>
</comment>
<evidence type="ECO:0000256" key="3">
    <source>
        <dbReference type="ARBA" id="ARBA00001972"/>
    </source>
</evidence>
<sequence>MSDAASLLVDIGNTNIKYSWFNPDSSVLSELLTCYTSLDALEEISKSANSIYICCVAADSELIKRLSQLGQPTANIVFLKARESELGIANSYPVVNNMGVDRWMCILACRALGSKNYLVFHAGTALTTDAVIGHAHIGGWISTGYTVSRRAISQQAAKVVDNSELLGTLQFGSDTPYCVANGALAQLIGVVSTAADLFAEQCEQFDIFIGGGDGKFLYDNLPNKLTLGCQYFDNLVLIGMAAVVSELNKNT</sequence>